<evidence type="ECO:0000313" key="2">
    <source>
        <dbReference type="EMBL" id="QHU02355.1"/>
    </source>
</evidence>
<protein>
    <submittedName>
        <fullName evidence="2">Uncharacterized protein</fullName>
    </submittedName>
</protein>
<sequence>MTNPGNKRLQRAMHGAGGRGNDGGQTAQPANGLRKVSITNGSVINNGGNGKFGLYPTVGVSVGFLNKIVSCCSGNKTGKGVGINTNPNLFLM</sequence>
<name>A0A6C0J998_9ZZZZ</name>
<accession>A0A6C0J998</accession>
<reference evidence="2" key="1">
    <citation type="journal article" date="2020" name="Nature">
        <title>Giant virus diversity and host interactions through global metagenomics.</title>
        <authorList>
            <person name="Schulz F."/>
            <person name="Roux S."/>
            <person name="Paez-Espino D."/>
            <person name="Jungbluth S."/>
            <person name="Walsh D.A."/>
            <person name="Denef V.J."/>
            <person name="McMahon K.D."/>
            <person name="Konstantinidis K.T."/>
            <person name="Eloe-Fadrosh E.A."/>
            <person name="Kyrpides N.C."/>
            <person name="Woyke T."/>
        </authorList>
    </citation>
    <scope>NUCLEOTIDE SEQUENCE</scope>
    <source>
        <strain evidence="2">GVMAG-M-3300025880-75</strain>
    </source>
</reference>
<dbReference type="EMBL" id="MN740356">
    <property type="protein sequence ID" value="QHU02355.1"/>
    <property type="molecule type" value="Genomic_DNA"/>
</dbReference>
<dbReference type="AlphaFoldDB" id="A0A6C0J998"/>
<organism evidence="2">
    <name type="scientific">viral metagenome</name>
    <dbReference type="NCBI Taxonomy" id="1070528"/>
    <lineage>
        <taxon>unclassified sequences</taxon>
        <taxon>metagenomes</taxon>
        <taxon>organismal metagenomes</taxon>
    </lineage>
</organism>
<proteinExistence type="predicted"/>
<evidence type="ECO:0000256" key="1">
    <source>
        <dbReference type="SAM" id="MobiDB-lite"/>
    </source>
</evidence>
<feature type="region of interest" description="Disordered" evidence="1">
    <location>
        <begin position="1"/>
        <end position="32"/>
    </location>
</feature>